<reference evidence="1" key="1">
    <citation type="submission" date="2021-01" db="EMBL/GenBank/DDBJ databases">
        <authorList>
            <person name="Sun Q."/>
        </authorList>
    </citation>
    <scope>NUCLEOTIDE SEQUENCE</scope>
    <source>
        <strain evidence="1">YIM B02566</strain>
    </source>
</reference>
<dbReference type="EMBL" id="JAENHL010000007">
    <property type="protein sequence ID" value="MBK1867578.1"/>
    <property type="molecule type" value="Genomic_DNA"/>
</dbReference>
<protein>
    <submittedName>
        <fullName evidence="1">TetR/AcrR family transcriptional regulator</fullName>
    </submittedName>
</protein>
<name>A0ACC5R5D1_9HYPH</name>
<proteinExistence type="predicted"/>
<evidence type="ECO:0000313" key="1">
    <source>
        <dbReference type="EMBL" id="MBK1867578.1"/>
    </source>
</evidence>
<dbReference type="Proteomes" id="UP000616151">
    <property type="component" value="Unassembled WGS sequence"/>
</dbReference>
<organism evidence="1 2">
    <name type="scientific">Taklimakanibacter albus</name>
    <dbReference type="NCBI Taxonomy" id="2800327"/>
    <lineage>
        <taxon>Bacteria</taxon>
        <taxon>Pseudomonadati</taxon>
        <taxon>Pseudomonadota</taxon>
        <taxon>Alphaproteobacteria</taxon>
        <taxon>Hyphomicrobiales</taxon>
        <taxon>Aestuariivirgaceae</taxon>
        <taxon>Taklimakanibacter</taxon>
    </lineage>
</organism>
<evidence type="ECO:0000313" key="2">
    <source>
        <dbReference type="Proteomes" id="UP000616151"/>
    </source>
</evidence>
<sequence length="215" mass="24404">MAGLRALHRQTRFNQMLNVAAELFASQGYEATRIEEIAESAQVAPGTVYNYFTSKPNILMALAVRHVRAAYPARRDLVRNPPKDPIEAIYAFEKLLTVQALTTLNRECWRVIFSAPYREPDGPQHRLSRRFQGIIKRHYIQLLGHFQKRGSIKKDVDIHRLADLITAVGTYHFGRLVSSDTMTLEELQAAVEHHLDLVFTGVIARTPEKKKAATA</sequence>
<keyword evidence="2" id="KW-1185">Reference proteome</keyword>
<gene>
    <name evidence="1" type="ORF">JHL16_14565</name>
</gene>
<accession>A0ACC5R5D1</accession>
<comment type="caution">
    <text evidence="1">The sequence shown here is derived from an EMBL/GenBank/DDBJ whole genome shotgun (WGS) entry which is preliminary data.</text>
</comment>